<evidence type="ECO:0008006" key="3">
    <source>
        <dbReference type="Google" id="ProtNLM"/>
    </source>
</evidence>
<gene>
    <name evidence="1" type="ORF">EHQ53_13955</name>
</gene>
<keyword evidence="2" id="KW-1185">Reference proteome</keyword>
<sequence length="506" mass="54046">MNPISYSSRDYSAVLSQIDADTDLKQQPARFKISLAAVFDVLSNALNAIANSLFIRTSFSRPQLQDVLSLIDYSMSWKQTASVPMTVNIDPSATASGPYTVLKSNLIFGTVSSISKPQVRFEARDNLTFSMGTSISSVQVFGQTTQAQKNIGTTDGSSWQQFDLPDLDVLEETLTLTIGSDTYTLVDSFINSLVTDTVFRLYYRSDGTSYVILPGVDTQTGKSYGKVPITGTTVYANYAIGGGLDTNVDPNTITEYLGNDLNVTSAINGIASTGGSEEETIDNAKAIAPIALRGVNYFINQSTGIAIAKSITGVLDCFIYNDGLLSVSCVLIPIGGGLPSADLKTQVQTALIERSPLEEITVNMVEPIYISTAVQLNVAVLQGTVLSDITKFINLAVLFRADKYGQYIKTAYISQGLSSAIDLINSTWGSLIGDTFSITDSSQLIRILDNVPTISFSETLQPEDLISAVQGFVTGIDYVKLISPSSPVVVGSSGIVGITGITVNPL</sequence>
<accession>A0ABY2MDE3</accession>
<organism evidence="1 2">
    <name type="scientific">Leptospira langatensis</name>
    <dbReference type="NCBI Taxonomy" id="2484983"/>
    <lineage>
        <taxon>Bacteria</taxon>
        <taxon>Pseudomonadati</taxon>
        <taxon>Spirochaetota</taxon>
        <taxon>Spirochaetia</taxon>
        <taxon>Leptospirales</taxon>
        <taxon>Leptospiraceae</taxon>
        <taxon>Leptospira</taxon>
    </lineage>
</organism>
<dbReference type="EMBL" id="RQGC01000009">
    <property type="protein sequence ID" value="TGL39621.1"/>
    <property type="molecule type" value="Genomic_DNA"/>
</dbReference>
<protein>
    <recommendedName>
        <fullName evidence="3">Baseplate protein J-like domain-containing protein</fullName>
    </recommendedName>
</protein>
<proteinExistence type="predicted"/>
<reference evidence="2" key="1">
    <citation type="journal article" date="2019" name="PLoS Negl. Trop. Dis.">
        <title>Revisiting the worldwide diversity of Leptospira species in the environment.</title>
        <authorList>
            <person name="Vincent A.T."/>
            <person name="Schiettekatte O."/>
            <person name="Bourhy P."/>
            <person name="Veyrier F.J."/>
            <person name="Picardeau M."/>
        </authorList>
    </citation>
    <scope>NUCLEOTIDE SEQUENCE [LARGE SCALE GENOMIC DNA]</scope>
    <source>
        <strain evidence="2">201702690</strain>
    </source>
</reference>
<evidence type="ECO:0000313" key="2">
    <source>
        <dbReference type="Proteomes" id="UP000297273"/>
    </source>
</evidence>
<name>A0ABY2MDE3_9LEPT</name>
<dbReference type="RefSeq" id="WP_135646398.1">
    <property type="nucleotide sequence ID" value="NZ_RQGC01000009.1"/>
</dbReference>
<dbReference type="Proteomes" id="UP000297273">
    <property type="component" value="Unassembled WGS sequence"/>
</dbReference>
<evidence type="ECO:0000313" key="1">
    <source>
        <dbReference type="EMBL" id="TGL39621.1"/>
    </source>
</evidence>
<comment type="caution">
    <text evidence="1">The sequence shown here is derived from an EMBL/GenBank/DDBJ whole genome shotgun (WGS) entry which is preliminary data.</text>
</comment>